<evidence type="ECO:0000313" key="1">
    <source>
        <dbReference type="EMBL" id="KAK3063030.1"/>
    </source>
</evidence>
<comment type="caution">
    <text evidence="1">The sequence shown here is derived from an EMBL/GenBank/DDBJ whole genome shotgun (WGS) entry which is preliminary data.</text>
</comment>
<sequence length="247" mass="28549">MDVILEIFDTYLFDRLYAAALPASPAGVFYNALGEKSVNASIAGLQDAAALGAAKWQYEPATEWIFLTPGDHAYMSQWSRDNAWRQTLSLYLITTLFGAMIYLVCASLSYLFVFDHATFQHPKYLKNQIVLEMRQALFAMPIMAIFTVPFFALEVRGYSKMYDTFADAPFSAYNLLQIPIFLVFTDFFIYWIHRGLHHPRVYKHLHKPHHKWIMPTPFASHAFHPVDGFAQSIPYHVFPFIFPLQKF</sequence>
<dbReference type="Proteomes" id="UP001186974">
    <property type="component" value="Unassembled WGS sequence"/>
</dbReference>
<dbReference type="EMBL" id="JAWDJW010007023">
    <property type="protein sequence ID" value="KAK3063030.1"/>
    <property type="molecule type" value="Genomic_DNA"/>
</dbReference>
<name>A0ACC3D7G1_9PEZI</name>
<protein>
    <submittedName>
        <fullName evidence="1">C-5 sterol desaturase</fullName>
    </submittedName>
</protein>
<accession>A0ACC3D7G1</accession>
<gene>
    <name evidence="1" type="primary">ERG3_1</name>
    <name evidence="1" type="ORF">LTS18_002880</name>
</gene>
<feature type="non-terminal residue" evidence="1">
    <location>
        <position position="247"/>
    </location>
</feature>
<proteinExistence type="predicted"/>
<evidence type="ECO:0000313" key="2">
    <source>
        <dbReference type="Proteomes" id="UP001186974"/>
    </source>
</evidence>
<keyword evidence="2" id="KW-1185">Reference proteome</keyword>
<organism evidence="1 2">
    <name type="scientific">Coniosporium uncinatum</name>
    <dbReference type="NCBI Taxonomy" id="93489"/>
    <lineage>
        <taxon>Eukaryota</taxon>
        <taxon>Fungi</taxon>
        <taxon>Dikarya</taxon>
        <taxon>Ascomycota</taxon>
        <taxon>Pezizomycotina</taxon>
        <taxon>Dothideomycetes</taxon>
        <taxon>Dothideomycetes incertae sedis</taxon>
        <taxon>Coniosporium</taxon>
    </lineage>
</organism>
<reference evidence="1" key="1">
    <citation type="submission" date="2024-09" db="EMBL/GenBank/DDBJ databases">
        <title>Black Yeasts Isolated from many extreme environments.</title>
        <authorList>
            <person name="Coleine C."/>
            <person name="Stajich J.E."/>
            <person name="Selbmann L."/>
        </authorList>
    </citation>
    <scope>NUCLEOTIDE SEQUENCE</scope>
    <source>
        <strain evidence="1">CCFEE 5737</strain>
    </source>
</reference>